<dbReference type="RefSeq" id="WP_120637739.1">
    <property type="nucleotide sequence ID" value="NZ_RAQU01000032.1"/>
</dbReference>
<keyword evidence="2" id="KW-0812">Transmembrane</keyword>
<evidence type="ECO:0000256" key="1">
    <source>
        <dbReference type="SAM" id="MobiDB-lite"/>
    </source>
</evidence>
<dbReference type="InParanoid" id="A0A3A9K095"/>
<feature type="region of interest" description="Disordered" evidence="1">
    <location>
        <begin position="1"/>
        <end position="58"/>
    </location>
</feature>
<keyword evidence="2" id="KW-1133">Transmembrane helix</keyword>
<dbReference type="Proteomes" id="UP000274097">
    <property type="component" value="Unassembled WGS sequence"/>
</dbReference>
<evidence type="ECO:0000313" key="4">
    <source>
        <dbReference type="EMBL" id="RMI25959.1"/>
    </source>
</evidence>
<protein>
    <submittedName>
        <fullName evidence="3">Uncharacterized protein</fullName>
    </submittedName>
</protein>
<accession>A0A3A9K095</accession>
<feature type="transmembrane region" description="Helical" evidence="2">
    <location>
        <begin position="68"/>
        <end position="87"/>
    </location>
</feature>
<organism evidence="3 6">
    <name type="scientific">Teichococcus wenyumeiae</name>
    <dbReference type="NCBI Taxonomy" id="2478470"/>
    <lineage>
        <taxon>Bacteria</taxon>
        <taxon>Pseudomonadati</taxon>
        <taxon>Pseudomonadota</taxon>
        <taxon>Alphaproteobacteria</taxon>
        <taxon>Acetobacterales</taxon>
        <taxon>Roseomonadaceae</taxon>
        <taxon>Roseomonas</taxon>
    </lineage>
</organism>
<comment type="caution">
    <text evidence="3">The sequence shown here is derived from an EMBL/GenBank/DDBJ whole genome shotgun (WGS) entry which is preliminary data.</text>
</comment>
<name>A0A3A9K095_9PROT</name>
<evidence type="ECO:0000313" key="5">
    <source>
        <dbReference type="Proteomes" id="UP000274097"/>
    </source>
</evidence>
<dbReference type="AlphaFoldDB" id="A0A3A9K095"/>
<evidence type="ECO:0000256" key="2">
    <source>
        <dbReference type="SAM" id="Phobius"/>
    </source>
</evidence>
<dbReference type="OrthoDB" id="7284011at2"/>
<evidence type="ECO:0000313" key="6">
    <source>
        <dbReference type="Proteomes" id="UP000278036"/>
    </source>
</evidence>
<keyword evidence="2" id="KW-0472">Membrane</keyword>
<proteinExistence type="predicted"/>
<gene>
    <name evidence="3" type="ORF">D6Z83_07660</name>
    <name evidence="4" type="ORF">EBE87_06075</name>
</gene>
<dbReference type="EMBL" id="RAQU01000032">
    <property type="protein sequence ID" value="RKK04769.1"/>
    <property type="molecule type" value="Genomic_DNA"/>
</dbReference>
<dbReference type="Proteomes" id="UP000278036">
    <property type="component" value="Unassembled WGS sequence"/>
</dbReference>
<feature type="compositionally biased region" description="Basic and acidic residues" evidence="1">
    <location>
        <begin position="40"/>
        <end position="52"/>
    </location>
</feature>
<keyword evidence="5" id="KW-1185">Reference proteome</keyword>
<dbReference type="EMBL" id="RFLX01000003">
    <property type="protein sequence ID" value="RMI25959.1"/>
    <property type="molecule type" value="Genomic_DNA"/>
</dbReference>
<sequence length="88" mass="9557">MSDTRYPPTSPAGDETPRFTPQEGIGANPTTREGAVQPRATDRHAPMPERPLDTTAARQGQTLGHVRWVLMISLVLAVVAMVAAYLFI</sequence>
<reference evidence="3 6" key="1">
    <citation type="submission" date="2018-09" db="EMBL/GenBank/DDBJ databases">
        <title>Roseomonas sp. nov., isolated from feces of Tibetan antelopes in the Qinghai-Tibet plateau, China.</title>
        <authorList>
            <person name="Tian Z."/>
        </authorList>
    </citation>
    <scope>NUCLEOTIDE SEQUENCE [LARGE SCALE GENOMIC DNA]</scope>
    <source>
        <strain evidence="4 5">Z23</strain>
        <strain evidence="3 6">Z24</strain>
    </source>
</reference>
<evidence type="ECO:0000313" key="3">
    <source>
        <dbReference type="EMBL" id="RKK04769.1"/>
    </source>
</evidence>